<protein>
    <recommendedName>
        <fullName evidence="3">CCHC-type domain-containing protein</fullName>
    </recommendedName>
</protein>
<evidence type="ECO:0000256" key="2">
    <source>
        <dbReference type="SAM" id="MobiDB-lite"/>
    </source>
</evidence>
<dbReference type="GO" id="GO:0008270">
    <property type="term" value="F:zinc ion binding"/>
    <property type="evidence" value="ECO:0007669"/>
    <property type="project" value="UniProtKB-KW"/>
</dbReference>
<accession>A0A6N2C9A8</accession>
<keyword evidence="1" id="KW-0862">Zinc</keyword>
<dbReference type="AlphaFoldDB" id="A0A6N2C9A8"/>
<reference evidence="4" key="1">
    <citation type="submission" date="2019-05" db="EMBL/GenBank/DDBJ databases">
        <title>The de novo reference genome and transcriptome assemblies of the wild tomato species Solanum chilense.</title>
        <authorList>
            <person name="Stam R."/>
            <person name="Nosenko T."/>
            <person name="Hoerger A.C."/>
            <person name="Stephan W."/>
            <person name="Seidel M.A."/>
            <person name="Kuhn J.M.M."/>
            <person name="Haberer G."/>
            <person name="Tellier A."/>
        </authorList>
    </citation>
    <scope>NUCLEOTIDE SEQUENCE</scope>
    <source>
        <tissue evidence="4">Mature leaves</tissue>
    </source>
</reference>
<sequence length="248" mass="28147">MAAKNLEEERVNEEVPPEDEQVPHGGGGIEVFKISNREIREALIVIARAMTIKANFNMMPRVVESTMTSRLSDFVMINPPIFLFCKLNEDPQRDVSQILYTQWKDNSPKGSSPVEWEHFNEDFLVFKHKRIARSLKRSGASDQEKTRFKKKVQYQGEYRSGKFKGEKGRCSKDGKPTCANCDKKHHGECLLGTGICFGCGKVLHKVRDCPMISSRGTEGKLVSPSVRNDDISTKTCFYALRSRVEKPD</sequence>
<organism evidence="4">
    <name type="scientific">Solanum chilense</name>
    <name type="common">Tomato</name>
    <name type="synonym">Lycopersicon chilense</name>
    <dbReference type="NCBI Taxonomy" id="4083"/>
    <lineage>
        <taxon>Eukaryota</taxon>
        <taxon>Viridiplantae</taxon>
        <taxon>Streptophyta</taxon>
        <taxon>Embryophyta</taxon>
        <taxon>Tracheophyta</taxon>
        <taxon>Spermatophyta</taxon>
        <taxon>Magnoliopsida</taxon>
        <taxon>eudicotyledons</taxon>
        <taxon>Gunneridae</taxon>
        <taxon>Pentapetalae</taxon>
        <taxon>asterids</taxon>
        <taxon>lamiids</taxon>
        <taxon>Solanales</taxon>
        <taxon>Solanaceae</taxon>
        <taxon>Solanoideae</taxon>
        <taxon>Solaneae</taxon>
        <taxon>Solanum</taxon>
        <taxon>Solanum subgen. Lycopersicon</taxon>
    </lineage>
</organism>
<proteinExistence type="predicted"/>
<dbReference type="EMBL" id="RXGB01000861">
    <property type="protein sequence ID" value="TMX01424.1"/>
    <property type="molecule type" value="Genomic_DNA"/>
</dbReference>
<name>A0A6N2C9A8_SOLCI</name>
<gene>
    <name evidence="4" type="ORF">EJD97_024535</name>
</gene>
<evidence type="ECO:0000256" key="1">
    <source>
        <dbReference type="PROSITE-ProRule" id="PRU00047"/>
    </source>
</evidence>
<evidence type="ECO:0000313" key="4">
    <source>
        <dbReference type="EMBL" id="TMX01424.1"/>
    </source>
</evidence>
<keyword evidence="1" id="KW-0479">Metal-binding</keyword>
<dbReference type="GO" id="GO:0003676">
    <property type="term" value="F:nucleic acid binding"/>
    <property type="evidence" value="ECO:0007669"/>
    <property type="project" value="InterPro"/>
</dbReference>
<dbReference type="InterPro" id="IPR001878">
    <property type="entry name" value="Znf_CCHC"/>
</dbReference>
<evidence type="ECO:0000259" key="3">
    <source>
        <dbReference type="PROSITE" id="PS50158"/>
    </source>
</evidence>
<dbReference type="PROSITE" id="PS50158">
    <property type="entry name" value="ZF_CCHC"/>
    <property type="match status" value="1"/>
</dbReference>
<feature type="compositionally biased region" description="Basic and acidic residues" evidence="2">
    <location>
        <begin position="1"/>
        <end position="13"/>
    </location>
</feature>
<comment type="caution">
    <text evidence="4">The sequence shown here is derived from an EMBL/GenBank/DDBJ whole genome shotgun (WGS) entry which is preliminary data.</text>
</comment>
<feature type="region of interest" description="Disordered" evidence="2">
    <location>
        <begin position="1"/>
        <end position="27"/>
    </location>
</feature>
<keyword evidence="1" id="KW-0863">Zinc-finger</keyword>
<feature type="domain" description="CCHC-type" evidence="3">
    <location>
        <begin position="196"/>
        <end position="210"/>
    </location>
</feature>